<keyword evidence="8" id="KW-0969">Cilium</keyword>
<evidence type="ECO:0000259" key="7">
    <source>
        <dbReference type="Pfam" id="PF07195"/>
    </source>
</evidence>
<dbReference type="PANTHER" id="PTHR30288:SF0">
    <property type="entry name" value="FLAGELLAR HOOK-ASSOCIATED PROTEIN 2"/>
    <property type="match status" value="1"/>
</dbReference>
<gene>
    <name evidence="8" type="primary">fliD</name>
    <name evidence="8" type="ORF">ACFO6X_11190</name>
</gene>
<dbReference type="InterPro" id="IPR010810">
    <property type="entry name" value="Flagellin_hook_IN_motif"/>
</dbReference>
<comment type="similarity">
    <text evidence="1 5">Belongs to the FliD family.</text>
</comment>
<keyword evidence="4 5" id="KW-0975">Bacterial flagellum</keyword>
<dbReference type="PANTHER" id="PTHR30288">
    <property type="entry name" value="FLAGELLAR CAP/ASSEMBLY PROTEIN FLID"/>
    <property type="match status" value="1"/>
</dbReference>
<evidence type="ECO:0000256" key="2">
    <source>
        <dbReference type="ARBA" id="ARBA00011255"/>
    </source>
</evidence>
<dbReference type="Proteomes" id="UP001596001">
    <property type="component" value="Unassembled WGS sequence"/>
</dbReference>
<accession>A0ABV9QEA2</accession>
<feature type="domain" description="Flagellar hook-associated protein 2 N-terminal" evidence="6">
    <location>
        <begin position="11"/>
        <end position="107"/>
    </location>
</feature>
<evidence type="ECO:0000256" key="3">
    <source>
        <dbReference type="ARBA" id="ARBA00023054"/>
    </source>
</evidence>
<comment type="function">
    <text evidence="5">Required for morphogenesis and for the elongation of the flagellar filament by facilitating polymerization of the flagellin monomers at the tip of growing filament. Forms a capping structure, which prevents flagellin subunits (transported through the central channel of the flagellum) from leaking out without polymerization at the distal end.</text>
</comment>
<evidence type="ECO:0000313" key="8">
    <source>
        <dbReference type="EMBL" id="MFC4789543.1"/>
    </source>
</evidence>
<keyword evidence="8" id="KW-0282">Flagellum</keyword>
<dbReference type="Pfam" id="PF07196">
    <property type="entry name" value="Flagellin_IN"/>
    <property type="match status" value="1"/>
</dbReference>
<evidence type="ECO:0000259" key="6">
    <source>
        <dbReference type="Pfam" id="PF02465"/>
    </source>
</evidence>
<dbReference type="RefSeq" id="WP_382433023.1">
    <property type="nucleotide sequence ID" value="NZ_JBHSHJ010000008.1"/>
</dbReference>
<comment type="subunit">
    <text evidence="2 5">Homopentamer.</text>
</comment>
<dbReference type="InterPro" id="IPR003481">
    <property type="entry name" value="FliD_N"/>
</dbReference>
<dbReference type="InterPro" id="IPR040026">
    <property type="entry name" value="FliD"/>
</dbReference>
<keyword evidence="3" id="KW-0175">Coiled coil</keyword>
<keyword evidence="8" id="KW-0966">Cell projection</keyword>
<dbReference type="InterPro" id="IPR010809">
    <property type="entry name" value="FliD_C"/>
</dbReference>
<reference evidence="9" key="1">
    <citation type="journal article" date="2019" name="Int. J. Syst. Evol. Microbiol.">
        <title>The Global Catalogue of Microorganisms (GCM) 10K type strain sequencing project: providing services to taxonomists for standard genome sequencing and annotation.</title>
        <authorList>
            <consortium name="The Broad Institute Genomics Platform"/>
            <consortium name="The Broad Institute Genome Sequencing Center for Infectious Disease"/>
            <person name="Wu L."/>
            <person name="Ma J."/>
        </authorList>
    </citation>
    <scope>NUCLEOTIDE SEQUENCE [LARGE SCALE GENOMIC DNA]</scope>
    <source>
        <strain evidence="9">CCUG 49452</strain>
    </source>
</reference>
<feature type="domain" description="Flagellar hook-associated protein 2 C-terminal" evidence="7">
    <location>
        <begin position="225"/>
        <end position="450"/>
    </location>
</feature>
<proteinExistence type="inferred from homology"/>
<dbReference type="Pfam" id="PF07195">
    <property type="entry name" value="FliD_C"/>
    <property type="match status" value="1"/>
</dbReference>
<protein>
    <recommendedName>
        <fullName evidence="5">Flagellar hook-associated protein 2</fullName>
        <shortName evidence="5">HAP2</shortName>
    </recommendedName>
    <alternativeName>
        <fullName evidence="5">Flagellar cap protein</fullName>
    </alternativeName>
</protein>
<comment type="subcellular location">
    <subcellularLocation>
        <location evidence="5">Secreted</location>
    </subcellularLocation>
    <subcellularLocation>
        <location evidence="5">Bacterial flagellum</location>
    </subcellularLocation>
</comment>
<evidence type="ECO:0000256" key="5">
    <source>
        <dbReference type="RuleBase" id="RU362066"/>
    </source>
</evidence>
<keyword evidence="5" id="KW-0964">Secreted</keyword>
<dbReference type="EMBL" id="JBHSHJ010000008">
    <property type="protein sequence ID" value="MFC4789543.1"/>
    <property type="molecule type" value="Genomic_DNA"/>
</dbReference>
<organism evidence="8 9">
    <name type="scientific">Giesbergeria sinuosa</name>
    <dbReference type="NCBI Taxonomy" id="80883"/>
    <lineage>
        <taxon>Bacteria</taxon>
        <taxon>Pseudomonadati</taxon>
        <taxon>Pseudomonadota</taxon>
        <taxon>Betaproteobacteria</taxon>
        <taxon>Burkholderiales</taxon>
        <taxon>Comamonadaceae</taxon>
        <taxon>Giesbergeria</taxon>
    </lineage>
</organism>
<comment type="caution">
    <text evidence="8">The sequence shown here is derived from an EMBL/GenBank/DDBJ whole genome shotgun (WGS) entry which is preliminary data.</text>
</comment>
<evidence type="ECO:0000313" key="9">
    <source>
        <dbReference type="Proteomes" id="UP001596001"/>
    </source>
</evidence>
<evidence type="ECO:0000256" key="4">
    <source>
        <dbReference type="ARBA" id="ARBA00023143"/>
    </source>
</evidence>
<dbReference type="Pfam" id="PF02465">
    <property type="entry name" value="FliD_N"/>
    <property type="match status" value="1"/>
</dbReference>
<keyword evidence="9" id="KW-1185">Reference proteome</keyword>
<name>A0ABV9QEA2_9BURK</name>
<sequence length="468" mass="47967">MASISSIGVGSGLDVKSIVSQLVELEKKPLQKLEIQAATVNAKISAFGEVKSLVSTLSDAASKLTSVTGWNGVTTSSSDSTYVSATAVGGTLPTAFNVDVIGLAKAQSTASNAISGIVGTGTLKIELGKWDTVGTGTFTPKTPASSVDIAVSATDTVADIASKINGANAGVTATILTDASGQRLLLRGKNTGEEAGFNLTTSAVSGLERLATTAIDTTLGASETASNATAKVNGLTVTSSSNTFANTVAGVTFKAEKVTDVGKPIQISVAKDNSAVQANITAFVEAYNAVNSYLSEATKYDAGTKQAGLFQGDSTAVGLQNSLRAAMQSVAKGSNVYKTLSDIGVGVIRGGNLEVNSTKLSKALENVDEVKKMFRGSDAVASGLAASVKSLATDMLSTDGFFKTKDASLKLSLKRNTADQTQVKEKASTLETRLNARYSALDSKMATLNALNSYVSQQVTTWNKANSS</sequence>
<evidence type="ECO:0000256" key="1">
    <source>
        <dbReference type="ARBA" id="ARBA00009764"/>
    </source>
</evidence>